<protein>
    <submittedName>
        <fullName evidence="2">Uncharacterized protein</fullName>
    </submittedName>
</protein>
<organism evidence="2">
    <name type="scientific">marine sediment metagenome</name>
    <dbReference type="NCBI Taxonomy" id="412755"/>
    <lineage>
        <taxon>unclassified sequences</taxon>
        <taxon>metagenomes</taxon>
        <taxon>ecological metagenomes</taxon>
    </lineage>
</organism>
<gene>
    <name evidence="2" type="ORF">LCGC14_0535930</name>
</gene>
<accession>A0A0F9RYU6</accession>
<keyword evidence="1" id="KW-0472">Membrane</keyword>
<dbReference type="AlphaFoldDB" id="A0A0F9RYU6"/>
<reference evidence="2" key="1">
    <citation type="journal article" date="2015" name="Nature">
        <title>Complex archaea that bridge the gap between prokaryotes and eukaryotes.</title>
        <authorList>
            <person name="Spang A."/>
            <person name="Saw J.H."/>
            <person name="Jorgensen S.L."/>
            <person name="Zaremba-Niedzwiedzka K."/>
            <person name="Martijn J."/>
            <person name="Lind A.E."/>
            <person name="van Eijk R."/>
            <person name="Schleper C."/>
            <person name="Guy L."/>
            <person name="Ettema T.J."/>
        </authorList>
    </citation>
    <scope>NUCLEOTIDE SEQUENCE</scope>
</reference>
<dbReference type="EMBL" id="LAZR01000706">
    <property type="protein sequence ID" value="KKN60054.1"/>
    <property type="molecule type" value="Genomic_DNA"/>
</dbReference>
<feature type="transmembrane region" description="Helical" evidence="1">
    <location>
        <begin position="39"/>
        <end position="57"/>
    </location>
</feature>
<evidence type="ECO:0000313" key="2">
    <source>
        <dbReference type="EMBL" id="KKN60054.1"/>
    </source>
</evidence>
<name>A0A0F9RYU6_9ZZZZ</name>
<keyword evidence="1" id="KW-1133">Transmembrane helix</keyword>
<keyword evidence="1" id="KW-0812">Transmembrane</keyword>
<comment type="caution">
    <text evidence="2">The sequence shown here is derived from an EMBL/GenBank/DDBJ whole genome shotgun (WGS) entry which is preliminary data.</text>
</comment>
<evidence type="ECO:0000256" key="1">
    <source>
        <dbReference type="SAM" id="Phobius"/>
    </source>
</evidence>
<sequence>MEIAVKVLLGAAVGAAGGLLLGRAGVCSSQACRPRSNLVFTILAGAAFGAAVAWYLINP</sequence>
<proteinExistence type="predicted"/>